<dbReference type="EMBL" id="JBHUOZ010000001">
    <property type="protein sequence ID" value="MFD2918975.1"/>
    <property type="molecule type" value="Genomic_DNA"/>
</dbReference>
<evidence type="ECO:0000313" key="3">
    <source>
        <dbReference type="Proteomes" id="UP001597511"/>
    </source>
</evidence>
<proteinExistence type="predicted"/>
<dbReference type="Proteomes" id="UP001597511">
    <property type="component" value="Unassembled WGS sequence"/>
</dbReference>
<gene>
    <name evidence="2" type="ORF">ACFS6H_04575</name>
</gene>
<protein>
    <submittedName>
        <fullName evidence="2">BatD family protein</fullName>
    </submittedName>
</protein>
<keyword evidence="1" id="KW-0472">Membrane</keyword>
<evidence type="ECO:0000256" key="1">
    <source>
        <dbReference type="SAM" id="Phobius"/>
    </source>
</evidence>
<keyword evidence="1" id="KW-1133">Transmembrane helix</keyword>
<name>A0ABW6A105_9BACT</name>
<comment type="caution">
    <text evidence="2">The sequence shown here is derived from an EMBL/GenBank/DDBJ whole genome shotgun (WGS) entry which is preliminary data.</text>
</comment>
<dbReference type="PANTHER" id="PTHR40940">
    <property type="entry name" value="PROTEIN BATD-RELATED"/>
    <property type="match status" value="1"/>
</dbReference>
<dbReference type="RefSeq" id="WP_386095676.1">
    <property type="nucleotide sequence ID" value="NZ_JBHUOZ010000001.1"/>
</dbReference>
<dbReference type="InterPro" id="IPR025738">
    <property type="entry name" value="BatD"/>
</dbReference>
<evidence type="ECO:0000313" key="2">
    <source>
        <dbReference type="EMBL" id="MFD2918975.1"/>
    </source>
</evidence>
<accession>A0ABW6A105</accession>
<dbReference type="PANTHER" id="PTHR40940:SF2">
    <property type="entry name" value="BATD"/>
    <property type="match status" value="1"/>
</dbReference>
<keyword evidence="1" id="KW-0812">Transmembrane</keyword>
<sequence length="576" mass="63522">MRKLLTIICLLLTGAVIYAQPVFKVITPQAPVGIGQPFTVQYIMDASGAASFTLPEASAFSFVNGPDEYITGNNLINKVYTLVGRIEGKNVLPEASVTIKGKTYYTKPATIDILPVEGISPKGAVPATEELSTLLPGEDPYKKIKDNIVIQVEVNRKQCMVGEPVVATYKIYSNLSSESDIIKNPAFYGFAAVDIINLEKPVTTDETFRGKKYSVHTVRKVQLYPSQAGKFTIDAMEVLHRVTFAQGQTPHPTVTEGVIHNKDTNGKGIVYESRMSSQPVVINVLPLPEANRPDSFGMATGKFSLTATVNKTVLAKNETCLLSVALTGKGNIIQIASPAIEWPSVMENFEPRIQDTINREQVPLTGTRTFLYNFLSPRSGEYTIPAIAFTYFDTDSNRYKTIHTRPVKVVVEDREYVAQQENLQQGGQTKAASRSTWLFIGVLLVLGIGIAAMWLSSKKEKKVTARQQATAHIKTAEAFLAPATAALQEEGNDNQFYTLLRKGIYDYLAQFLQQPVSSTNKQNLQALLYTRQVTPEQATKLFAIIEQCEHGAFTLASLQHNKEALLQETLALLKQF</sequence>
<organism evidence="2 3">
    <name type="scientific">Terrimonas rubra</name>
    <dbReference type="NCBI Taxonomy" id="1035890"/>
    <lineage>
        <taxon>Bacteria</taxon>
        <taxon>Pseudomonadati</taxon>
        <taxon>Bacteroidota</taxon>
        <taxon>Chitinophagia</taxon>
        <taxon>Chitinophagales</taxon>
        <taxon>Chitinophagaceae</taxon>
        <taxon>Terrimonas</taxon>
    </lineage>
</organism>
<keyword evidence="3" id="KW-1185">Reference proteome</keyword>
<dbReference type="Pfam" id="PF13584">
    <property type="entry name" value="BatD"/>
    <property type="match status" value="2"/>
</dbReference>
<feature type="transmembrane region" description="Helical" evidence="1">
    <location>
        <begin position="437"/>
        <end position="456"/>
    </location>
</feature>
<reference evidence="3" key="1">
    <citation type="journal article" date="2019" name="Int. J. Syst. Evol. Microbiol.">
        <title>The Global Catalogue of Microorganisms (GCM) 10K type strain sequencing project: providing services to taxonomists for standard genome sequencing and annotation.</title>
        <authorList>
            <consortium name="The Broad Institute Genomics Platform"/>
            <consortium name="The Broad Institute Genome Sequencing Center for Infectious Disease"/>
            <person name="Wu L."/>
            <person name="Ma J."/>
        </authorList>
    </citation>
    <scope>NUCLEOTIDE SEQUENCE [LARGE SCALE GENOMIC DNA]</scope>
    <source>
        <strain evidence="3">KCTC 23299</strain>
    </source>
</reference>